<reference evidence="2" key="1">
    <citation type="journal article" date="2023" name="Mol. Phylogenet. Evol.">
        <title>Genome-scale phylogeny and comparative genomics of the fungal order Sordariales.</title>
        <authorList>
            <person name="Hensen N."/>
            <person name="Bonometti L."/>
            <person name="Westerberg I."/>
            <person name="Brannstrom I.O."/>
            <person name="Guillou S."/>
            <person name="Cros-Aarteil S."/>
            <person name="Calhoun S."/>
            <person name="Haridas S."/>
            <person name="Kuo A."/>
            <person name="Mondo S."/>
            <person name="Pangilinan J."/>
            <person name="Riley R."/>
            <person name="LaButti K."/>
            <person name="Andreopoulos B."/>
            <person name="Lipzen A."/>
            <person name="Chen C."/>
            <person name="Yan M."/>
            <person name="Daum C."/>
            <person name="Ng V."/>
            <person name="Clum A."/>
            <person name="Steindorff A."/>
            <person name="Ohm R.A."/>
            <person name="Martin F."/>
            <person name="Silar P."/>
            <person name="Natvig D.O."/>
            <person name="Lalanne C."/>
            <person name="Gautier V."/>
            <person name="Ament-Velasquez S.L."/>
            <person name="Kruys A."/>
            <person name="Hutchinson M.I."/>
            <person name="Powell A.J."/>
            <person name="Barry K."/>
            <person name="Miller A.N."/>
            <person name="Grigoriev I.V."/>
            <person name="Debuchy R."/>
            <person name="Gladieux P."/>
            <person name="Hiltunen Thoren M."/>
            <person name="Johannesson H."/>
        </authorList>
    </citation>
    <scope>NUCLEOTIDE SEQUENCE</scope>
    <source>
        <strain evidence="2">PSN293</strain>
    </source>
</reference>
<dbReference type="Pfam" id="PF01636">
    <property type="entry name" value="APH"/>
    <property type="match status" value="1"/>
</dbReference>
<dbReference type="PANTHER" id="PTHR21310:SF15">
    <property type="entry name" value="AMINOGLYCOSIDE PHOSPHOTRANSFERASE DOMAIN-CONTAINING PROTEIN"/>
    <property type="match status" value="1"/>
</dbReference>
<evidence type="ECO:0000313" key="3">
    <source>
        <dbReference type="Proteomes" id="UP001301769"/>
    </source>
</evidence>
<protein>
    <submittedName>
        <fullName evidence="2">Phosphotransferase enzyme family-domain-containing protein</fullName>
    </submittedName>
</protein>
<evidence type="ECO:0000313" key="2">
    <source>
        <dbReference type="EMBL" id="KAK4212602.1"/>
    </source>
</evidence>
<name>A0AAN7B770_9PEZI</name>
<dbReference type="InterPro" id="IPR002575">
    <property type="entry name" value="Aminoglycoside_PTrfase"/>
</dbReference>
<comment type="caution">
    <text evidence="2">The sequence shown here is derived from an EMBL/GenBank/DDBJ whole genome shotgun (WGS) entry which is preliminary data.</text>
</comment>
<keyword evidence="3" id="KW-1185">Reference proteome</keyword>
<accession>A0AAN7B770</accession>
<reference evidence="2" key="2">
    <citation type="submission" date="2023-05" db="EMBL/GenBank/DDBJ databases">
        <authorList>
            <consortium name="Lawrence Berkeley National Laboratory"/>
            <person name="Steindorff A."/>
            <person name="Hensen N."/>
            <person name="Bonometti L."/>
            <person name="Westerberg I."/>
            <person name="Brannstrom I.O."/>
            <person name="Guillou S."/>
            <person name="Cros-Aarteil S."/>
            <person name="Calhoun S."/>
            <person name="Haridas S."/>
            <person name="Kuo A."/>
            <person name="Mondo S."/>
            <person name="Pangilinan J."/>
            <person name="Riley R."/>
            <person name="Labutti K."/>
            <person name="Andreopoulos B."/>
            <person name="Lipzen A."/>
            <person name="Chen C."/>
            <person name="Yanf M."/>
            <person name="Daum C."/>
            <person name="Ng V."/>
            <person name="Clum A."/>
            <person name="Ohm R."/>
            <person name="Martin F."/>
            <person name="Silar P."/>
            <person name="Natvig D."/>
            <person name="Lalanne C."/>
            <person name="Gautier V."/>
            <person name="Ament-Velasquez S.L."/>
            <person name="Kruys A."/>
            <person name="Hutchinson M.I."/>
            <person name="Powell A.J."/>
            <person name="Barry K."/>
            <person name="Miller A.N."/>
            <person name="Grigoriev I.V."/>
            <person name="Debuchy R."/>
            <person name="Gladieux P."/>
            <person name="Thoren M.H."/>
            <person name="Johannesson H."/>
        </authorList>
    </citation>
    <scope>NUCLEOTIDE SEQUENCE</scope>
    <source>
        <strain evidence="2">PSN293</strain>
    </source>
</reference>
<dbReference type="Gene3D" id="3.90.1200.10">
    <property type="match status" value="1"/>
</dbReference>
<proteinExistence type="predicted"/>
<dbReference type="EMBL" id="MU858124">
    <property type="protein sequence ID" value="KAK4212602.1"/>
    <property type="molecule type" value="Genomic_DNA"/>
</dbReference>
<organism evidence="2 3">
    <name type="scientific">Rhypophila decipiens</name>
    <dbReference type="NCBI Taxonomy" id="261697"/>
    <lineage>
        <taxon>Eukaryota</taxon>
        <taxon>Fungi</taxon>
        <taxon>Dikarya</taxon>
        <taxon>Ascomycota</taxon>
        <taxon>Pezizomycotina</taxon>
        <taxon>Sordariomycetes</taxon>
        <taxon>Sordariomycetidae</taxon>
        <taxon>Sordariales</taxon>
        <taxon>Naviculisporaceae</taxon>
        <taxon>Rhypophila</taxon>
    </lineage>
</organism>
<dbReference type="InterPro" id="IPR011009">
    <property type="entry name" value="Kinase-like_dom_sf"/>
</dbReference>
<dbReference type="Proteomes" id="UP001301769">
    <property type="component" value="Unassembled WGS sequence"/>
</dbReference>
<dbReference type="PANTHER" id="PTHR21310">
    <property type="entry name" value="AMINOGLYCOSIDE PHOSPHOTRANSFERASE-RELATED-RELATED"/>
    <property type="match status" value="1"/>
</dbReference>
<evidence type="ECO:0000259" key="1">
    <source>
        <dbReference type="Pfam" id="PF01636"/>
    </source>
</evidence>
<dbReference type="SUPFAM" id="SSF56112">
    <property type="entry name" value="Protein kinase-like (PK-like)"/>
    <property type="match status" value="1"/>
</dbReference>
<sequence length="446" mass="50202">MEPLSHNHINYQARIDYIKRLLVDNFGLSDKELSGTKTTPIQYEADFPFKYNNFVYRISFPLDISTRPRNAGLKQAGCVPIPAGAREFIMRLSNADAEGMYRETRVQNEVAILTLASAALQHIEPHIVPRVFGWGPATPGRLGWILQDLMPGVPLEDIFDPAGSLEQKKDILGQMARILKGLQDYQLPKSIKGWGGLTFDDSGAIISASMPSVGAGPWQSLDDSYRGRLKVALRRVEDNPYLRGWRFNGIKERVEDFIERGLPKQFADLPSRQDRAIIHADFTSDNLLFDPETGRLTALLDYDFSSILHPAYEFFRSFGPNGGRFTGWMSDKDAEGRELGALRMAKLTGRFPSPLPTPVMTQNGPGVDWQLAQAWEDELQKHHVNRPSTIEGIDKLADVDELLGALAPWRLINKDFLRMNTDEGQRQALKRMAEEQLVAVLEHIGF</sequence>
<dbReference type="InterPro" id="IPR051678">
    <property type="entry name" value="AGP_Transferase"/>
</dbReference>
<feature type="domain" description="Aminoglycoside phosphotransferase" evidence="1">
    <location>
        <begin position="85"/>
        <end position="318"/>
    </location>
</feature>
<dbReference type="AlphaFoldDB" id="A0AAN7B770"/>
<gene>
    <name evidence="2" type="ORF">QBC37DRAFT_424633</name>
</gene>